<sequence length="607" mass="69910">MAGLEIVGVVLGVLPLVHQYASVSSEYYQNTKRKFLSTARNKSGLNKLLVTFYEDLRFETYLLQQSLDTVFGNLTSNSFRDLALHADIAERRNWDSADPRFTECLRQVFRSDLDMDVFTSVIKKVLKIFFKLTKDVAPELKLSRGCKDYEKMGQVVKRFQSNGGGGVHWHFHERRQFLNNAEQRDKLLDDFSKANKRLRQIIESRRSKLSEFNVGRISTEIPQQGGLQQTASQSTNHPDNTLVQYPSTNLRNLSSELFGALRMLWNRNCDCKIRHEAGICLAVCRPNECTANGSSGCIREIGMVVWRQYGWTELTVAISPTSDHIISNHTPITQAESKRKTICEALELTKKRPPAFHIQIEPCGTDLHVERMTSQLKKFESKAKEHPDKVSLRDLLESPELFGKKPRTSTRLKIASLLAHALFQLYESPWSSSRWDKDHLAFLYSEGKPDYDYPYLNTTFEDDSFYPAHEEASGDAKLAHRKIGLLKLAVLLLEVYKWKPLNRLRRSRSKDSDDSLLSSEHTAALHLYDKYKHELPEYFKSVAGCLNMPWREDRRLNVSLEDEDTRRGIYRCIIQPLDKQMEAREQMDEVRSTTSKSTKSKSRGGRR</sequence>
<evidence type="ECO:0000259" key="3">
    <source>
        <dbReference type="Pfam" id="PF24476"/>
    </source>
</evidence>
<feature type="chain" id="PRO_5018320530" description="DUF7580 domain-containing protein" evidence="2">
    <location>
        <begin position="26"/>
        <end position="607"/>
    </location>
</feature>
<dbReference type="PANTHER" id="PTHR35186:SF4">
    <property type="entry name" value="PRION-INHIBITION AND PROPAGATION HELO DOMAIN-CONTAINING PROTEIN"/>
    <property type="match status" value="1"/>
</dbReference>
<dbReference type="Pfam" id="PF24476">
    <property type="entry name" value="DUF7580"/>
    <property type="match status" value="1"/>
</dbReference>
<dbReference type="Proteomes" id="UP000275078">
    <property type="component" value="Unassembled WGS sequence"/>
</dbReference>
<name>A0A3N4I033_ASCIM</name>
<dbReference type="InterPro" id="IPR056002">
    <property type="entry name" value="DUF7580"/>
</dbReference>
<proteinExistence type="predicted"/>
<dbReference type="AlphaFoldDB" id="A0A3N4I033"/>
<keyword evidence="2" id="KW-0732">Signal</keyword>
<feature type="region of interest" description="Disordered" evidence="1">
    <location>
        <begin position="583"/>
        <end position="607"/>
    </location>
</feature>
<gene>
    <name evidence="4" type="ORF">BJ508DRAFT_417074</name>
</gene>
<dbReference type="OrthoDB" id="3565018at2759"/>
<accession>A0A3N4I033</accession>
<organism evidence="4 5">
    <name type="scientific">Ascobolus immersus RN42</name>
    <dbReference type="NCBI Taxonomy" id="1160509"/>
    <lineage>
        <taxon>Eukaryota</taxon>
        <taxon>Fungi</taxon>
        <taxon>Dikarya</taxon>
        <taxon>Ascomycota</taxon>
        <taxon>Pezizomycotina</taxon>
        <taxon>Pezizomycetes</taxon>
        <taxon>Pezizales</taxon>
        <taxon>Ascobolaceae</taxon>
        <taxon>Ascobolus</taxon>
    </lineage>
</organism>
<evidence type="ECO:0000256" key="2">
    <source>
        <dbReference type="SAM" id="SignalP"/>
    </source>
</evidence>
<dbReference type="PANTHER" id="PTHR35186">
    <property type="entry name" value="ANK_REP_REGION DOMAIN-CONTAINING PROTEIN"/>
    <property type="match status" value="1"/>
</dbReference>
<keyword evidence="5" id="KW-1185">Reference proteome</keyword>
<feature type="signal peptide" evidence="2">
    <location>
        <begin position="1"/>
        <end position="25"/>
    </location>
</feature>
<reference evidence="4 5" key="1">
    <citation type="journal article" date="2018" name="Nat. Ecol. Evol.">
        <title>Pezizomycetes genomes reveal the molecular basis of ectomycorrhizal truffle lifestyle.</title>
        <authorList>
            <person name="Murat C."/>
            <person name="Payen T."/>
            <person name="Noel B."/>
            <person name="Kuo A."/>
            <person name="Morin E."/>
            <person name="Chen J."/>
            <person name="Kohler A."/>
            <person name="Krizsan K."/>
            <person name="Balestrini R."/>
            <person name="Da Silva C."/>
            <person name="Montanini B."/>
            <person name="Hainaut M."/>
            <person name="Levati E."/>
            <person name="Barry K.W."/>
            <person name="Belfiori B."/>
            <person name="Cichocki N."/>
            <person name="Clum A."/>
            <person name="Dockter R.B."/>
            <person name="Fauchery L."/>
            <person name="Guy J."/>
            <person name="Iotti M."/>
            <person name="Le Tacon F."/>
            <person name="Lindquist E.A."/>
            <person name="Lipzen A."/>
            <person name="Malagnac F."/>
            <person name="Mello A."/>
            <person name="Molinier V."/>
            <person name="Miyauchi S."/>
            <person name="Poulain J."/>
            <person name="Riccioni C."/>
            <person name="Rubini A."/>
            <person name="Sitrit Y."/>
            <person name="Splivallo R."/>
            <person name="Traeger S."/>
            <person name="Wang M."/>
            <person name="Zifcakova L."/>
            <person name="Wipf D."/>
            <person name="Zambonelli A."/>
            <person name="Paolocci F."/>
            <person name="Nowrousian M."/>
            <person name="Ottonello S."/>
            <person name="Baldrian P."/>
            <person name="Spatafora J.W."/>
            <person name="Henrissat B."/>
            <person name="Nagy L.G."/>
            <person name="Aury J.M."/>
            <person name="Wincker P."/>
            <person name="Grigoriev I.V."/>
            <person name="Bonfante P."/>
            <person name="Martin F.M."/>
        </authorList>
    </citation>
    <scope>NUCLEOTIDE SEQUENCE [LARGE SCALE GENOMIC DNA]</scope>
    <source>
        <strain evidence="4 5">RN42</strain>
    </source>
</reference>
<evidence type="ECO:0000256" key="1">
    <source>
        <dbReference type="SAM" id="MobiDB-lite"/>
    </source>
</evidence>
<dbReference type="EMBL" id="ML119726">
    <property type="protein sequence ID" value="RPA77470.1"/>
    <property type="molecule type" value="Genomic_DNA"/>
</dbReference>
<evidence type="ECO:0000313" key="5">
    <source>
        <dbReference type="Proteomes" id="UP000275078"/>
    </source>
</evidence>
<protein>
    <recommendedName>
        <fullName evidence="3">DUF7580 domain-containing protein</fullName>
    </recommendedName>
</protein>
<dbReference type="STRING" id="1160509.A0A3N4I033"/>
<evidence type="ECO:0000313" key="4">
    <source>
        <dbReference type="EMBL" id="RPA77470.1"/>
    </source>
</evidence>
<feature type="compositionally biased region" description="Basic residues" evidence="1">
    <location>
        <begin position="598"/>
        <end position="607"/>
    </location>
</feature>
<feature type="domain" description="DUF7580" evidence="3">
    <location>
        <begin position="247"/>
        <end position="582"/>
    </location>
</feature>